<dbReference type="Proteomes" id="UP000190435">
    <property type="component" value="Unassembled WGS sequence"/>
</dbReference>
<dbReference type="Pfam" id="PF00126">
    <property type="entry name" value="HTH_1"/>
    <property type="match status" value="1"/>
</dbReference>
<dbReference type="EMBL" id="UGQE01000001">
    <property type="protein sequence ID" value="STZ10493.1"/>
    <property type="molecule type" value="Genomic_DNA"/>
</dbReference>
<dbReference type="Gene3D" id="3.40.190.290">
    <property type="match status" value="1"/>
</dbReference>
<evidence type="ECO:0000256" key="3">
    <source>
        <dbReference type="ARBA" id="ARBA00023125"/>
    </source>
</evidence>
<dbReference type="PANTHER" id="PTHR30537:SF30">
    <property type="entry name" value="TRANSCRIPTIONAL REGULATOR-RELATED"/>
    <property type="match status" value="1"/>
</dbReference>
<reference evidence="6 8" key="1">
    <citation type="submission" date="2017-02" db="EMBL/GenBank/DDBJ databases">
        <title>Draft genome sequence of Moraxella caviae CCUG 355 type strain.</title>
        <authorList>
            <person name="Engstrom-Jakobsson H."/>
            <person name="Salva-Serra F."/>
            <person name="Thorell K."/>
            <person name="Gonzales-Siles L."/>
            <person name="Karlsson R."/>
            <person name="Boulund F."/>
            <person name="Engstrand L."/>
            <person name="Moore E."/>
        </authorList>
    </citation>
    <scope>NUCLEOTIDE SEQUENCE [LARGE SCALE GENOMIC DNA]</scope>
    <source>
        <strain evidence="6 8">CCUG 355</strain>
    </source>
</reference>
<dbReference type="GO" id="GO:0006351">
    <property type="term" value="P:DNA-templated transcription"/>
    <property type="evidence" value="ECO:0007669"/>
    <property type="project" value="TreeGrafter"/>
</dbReference>
<dbReference type="OrthoDB" id="8885940at2"/>
<dbReference type="STRING" id="34060.B0181_04705"/>
<dbReference type="AlphaFoldDB" id="A0A1T0A3X0"/>
<dbReference type="InterPro" id="IPR005119">
    <property type="entry name" value="LysR_subst-bd"/>
</dbReference>
<dbReference type="SUPFAM" id="SSF53850">
    <property type="entry name" value="Periplasmic binding protein-like II"/>
    <property type="match status" value="1"/>
</dbReference>
<evidence type="ECO:0000256" key="1">
    <source>
        <dbReference type="ARBA" id="ARBA00009437"/>
    </source>
</evidence>
<dbReference type="InterPro" id="IPR036388">
    <property type="entry name" value="WH-like_DNA-bd_sf"/>
</dbReference>
<proteinExistence type="inferred from homology"/>
<comment type="similarity">
    <text evidence="1">Belongs to the LysR transcriptional regulatory family.</text>
</comment>
<dbReference type="InterPro" id="IPR036390">
    <property type="entry name" value="WH_DNA-bd_sf"/>
</dbReference>
<evidence type="ECO:0000259" key="5">
    <source>
        <dbReference type="PROSITE" id="PS50931"/>
    </source>
</evidence>
<dbReference type="Proteomes" id="UP000255279">
    <property type="component" value="Unassembled WGS sequence"/>
</dbReference>
<feature type="domain" description="HTH lysR-type" evidence="5">
    <location>
        <begin position="2"/>
        <end position="59"/>
    </location>
</feature>
<gene>
    <name evidence="7" type="primary">dmlR_3</name>
    <name evidence="6" type="ORF">B0181_04705</name>
    <name evidence="7" type="ORF">NCTC10293_00828</name>
</gene>
<evidence type="ECO:0000313" key="6">
    <source>
        <dbReference type="EMBL" id="OOR90437.1"/>
    </source>
</evidence>
<dbReference type="GO" id="GO:0043565">
    <property type="term" value="F:sequence-specific DNA binding"/>
    <property type="evidence" value="ECO:0007669"/>
    <property type="project" value="TreeGrafter"/>
</dbReference>
<evidence type="ECO:0000313" key="9">
    <source>
        <dbReference type="Proteomes" id="UP000255279"/>
    </source>
</evidence>
<dbReference type="FunFam" id="1.10.10.10:FF:000001">
    <property type="entry name" value="LysR family transcriptional regulator"/>
    <property type="match status" value="1"/>
</dbReference>
<accession>A0A1T0A3X0</accession>
<dbReference type="GO" id="GO:0003700">
    <property type="term" value="F:DNA-binding transcription factor activity"/>
    <property type="evidence" value="ECO:0007669"/>
    <property type="project" value="InterPro"/>
</dbReference>
<dbReference type="Pfam" id="PF03466">
    <property type="entry name" value="LysR_substrate"/>
    <property type="match status" value="1"/>
</dbReference>
<dbReference type="EMBL" id="MUXU01000032">
    <property type="protein sequence ID" value="OOR90437.1"/>
    <property type="molecule type" value="Genomic_DNA"/>
</dbReference>
<keyword evidence="2" id="KW-0805">Transcription regulation</keyword>
<keyword evidence="4" id="KW-0804">Transcription</keyword>
<name>A0A1T0A3X0_9GAMM</name>
<evidence type="ECO:0000313" key="7">
    <source>
        <dbReference type="EMBL" id="STZ10493.1"/>
    </source>
</evidence>
<evidence type="ECO:0000313" key="8">
    <source>
        <dbReference type="Proteomes" id="UP000190435"/>
    </source>
</evidence>
<reference evidence="7 9" key="2">
    <citation type="submission" date="2018-06" db="EMBL/GenBank/DDBJ databases">
        <authorList>
            <consortium name="Pathogen Informatics"/>
            <person name="Doyle S."/>
        </authorList>
    </citation>
    <scope>NUCLEOTIDE SEQUENCE [LARGE SCALE GENOMIC DNA]</scope>
    <source>
        <strain evidence="7 9">NCTC10293</strain>
    </source>
</reference>
<keyword evidence="3" id="KW-0238">DNA-binding</keyword>
<protein>
    <submittedName>
        <fullName evidence="7">D-malate degradation protein R</fullName>
    </submittedName>
    <submittedName>
        <fullName evidence="6">LysR family transcriptional regulator</fullName>
    </submittedName>
</protein>
<dbReference type="PANTHER" id="PTHR30537">
    <property type="entry name" value="HTH-TYPE TRANSCRIPTIONAL REGULATOR"/>
    <property type="match status" value="1"/>
</dbReference>
<dbReference type="InterPro" id="IPR000847">
    <property type="entry name" value="LysR_HTH_N"/>
</dbReference>
<dbReference type="InterPro" id="IPR058163">
    <property type="entry name" value="LysR-type_TF_proteobact-type"/>
</dbReference>
<keyword evidence="8" id="KW-1185">Reference proteome</keyword>
<organism evidence="6 8">
    <name type="scientific">Moraxella caviae</name>
    <dbReference type="NCBI Taxonomy" id="34060"/>
    <lineage>
        <taxon>Bacteria</taxon>
        <taxon>Pseudomonadati</taxon>
        <taxon>Pseudomonadota</taxon>
        <taxon>Gammaproteobacteria</taxon>
        <taxon>Moraxellales</taxon>
        <taxon>Moraxellaceae</taxon>
        <taxon>Moraxella</taxon>
    </lineage>
</organism>
<dbReference type="CDD" id="cd08422">
    <property type="entry name" value="PBP2_CrgA_like"/>
    <property type="match status" value="1"/>
</dbReference>
<dbReference type="PROSITE" id="PS50931">
    <property type="entry name" value="HTH_LYSR"/>
    <property type="match status" value="1"/>
</dbReference>
<dbReference type="SUPFAM" id="SSF46785">
    <property type="entry name" value="Winged helix' DNA-binding domain"/>
    <property type="match status" value="1"/>
</dbReference>
<evidence type="ECO:0000256" key="4">
    <source>
        <dbReference type="ARBA" id="ARBA00023163"/>
    </source>
</evidence>
<evidence type="ECO:0000256" key="2">
    <source>
        <dbReference type="ARBA" id="ARBA00023015"/>
    </source>
</evidence>
<sequence>MIDVKPLLAFAYVLEKGSMNAAGKALGISPSAVSQHVSRLESQHNVKLLDRSTRKLSPTDAGQALAKHCQRLQHTLDDALQTLENLKTEVVGDLHICIPSGFAMSHTFCQALKQLQQNYPQLSPQLHFDDALPSLHDGKIDIAIHTSDQISHNPNVVARYLTTWQWQICASPEYLAQHSPINSPDDLYLHNWLYLEPIDITLRHGTTTHQLHINNRSRCNQLSALHTLTKAGLGLSLQISGEIDQAVQDGKLQVVLPQWSLPSMDFYLATPYRIQSAKTEAAVQVLLDCFAKDNQTTT</sequence>
<dbReference type="RefSeq" id="WP_078276333.1">
    <property type="nucleotide sequence ID" value="NZ_MUXU01000032.1"/>
</dbReference>
<dbReference type="Gene3D" id="1.10.10.10">
    <property type="entry name" value="Winged helix-like DNA-binding domain superfamily/Winged helix DNA-binding domain"/>
    <property type="match status" value="1"/>
</dbReference>